<reference evidence="1" key="1">
    <citation type="journal article" date="2020" name="Nature">
        <title>Giant virus diversity and host interactions through global metagenomics.</title>
        <authorList>
            <person name="Schulz F."/>
            <person name="Roux S."/>
            <person name="Paez-Espino D."/>
            <person name="Jungbluth S."/>
            <person name="Walsh D.A."/>
            <person name="Denef V.J."/>
            <person name="McMahon K.D."/>
            <person name="Konstantinidis K.T."/>
            <person name="Eloe-Fadrosh E.A."/>
            <person name="Kyrpides N.C."/>
            <person name="Woyke T."/>
        </authorList>
    </citation>
    <scope>NUCLEOTIDE SEQUENCE</scope>
    <source>
        <strain evidence="1">GVMAG-M-3300023174-60</strain>
    </source>
</reference>
<dbReference type="EMBL" id="MN739677">
    <property type="protein sequence ID" value="QHT20210.1"/>
    <property type="molecule type" value="Genomic_DNA"/>
</dbReference>
<evidence type="ECO:0000313" key="1">
    <source>
        <dbReference type="EMBL" id="QHT20210.1"/>
    </source>
</evidence>
<sequence>MADPGVGTLVRYYLHYSNLSQSFYKQYGAAKKVKDDYEKQIIGTLQQSGMEKATIQIGGGQLNVVDKREPNQLSLTTIEKLLHGYFTQSGGPDKTLDILTFIRANRGYHVNKYIKQTGIQQQPQAGQLQQLQ</sequence>
<name>A0A6C0DV08_9ZZZZ</name>
<dbReference type="AlphaFoldDB" id="A0A6C0DV08"/>
<protein>
    <submittedName>
        <fullName evidence="1">Uncharacterized protein</fullName>
    </submittedName>
</protein>
<proteinExistence type="predicted"/>
<accession>A0A6C0DV08</accession>
<organism evidence="1">
    <name type="scientific">viral metagenome</name>
    <dbReference type="NCBI Taxonomy" id="1070528"/>
    <lineage>
        <taxon>unclassified sequences</taxon>
        <taxon>metagenomes</taxon>
        <taxon>organismal metagenomes</taxon>
    </lineage>
</organism>